<dbReference type="OrthoDB" id="312225at2759"/>
<dbReference type="EnsemblProtists" id="EKX55150">
    <property type="protein sequence ID" value="EKX55150"/>
    <property type="gene ID" value="GUITHDRAFT_41514"/>
</dbReference>
<dbReference type="PANTHER" id="PTHR47457">
    <property type="entry name" value="OS05G0345500 PROTEIN"/>
    <property type="match status" value="1"/>
</dbReference>
<dbReference type="Proteomes" id="UP000011087">
    <property type="component" value="Unassembled WGS sequence"/>
</dbReference>
<dbReference type="InterPro" id="IPR008979">
    <property type="entry name" value="Galactose-bd-like_sf"/>
</dbReference>
<feature type="non-terminal residue" evidence="2">
    <location>
        <position position="111"/>
    </location>
</feature>
<evidence type="ECO:0000313" key="4">
    <source>
        <dbReference type="Proteomes" id="UP000011087"/>
    </source>
</evidence>
<reference evidence="3" key="3">
    <citation type="submission" date="2015-06" db="UniProtKB">
        <authorList>
            <consortium name="EnsemblProtists"/>
        </authorList>
    </citation>
    <scope>IDENTIFICATION</scope>
</reference>
<dbReference type="GeneID" id="17312253"/>
<dbReference type="Gene3D" id="2.60.120.260">
    <property type="entry name" value="Galactose-binding domain-like"/>
    <property type="match status" value="1"/>
</dbReference>
<dbReference type="PROSITE" id="PS50022">
    <property type="entry name" value="FA58C_3"/>
    <property type="match status" value="1"/>
</dbReference>
<dbReference type="AlphaFoldDB" id="L1K3V1"/>
<feature type="domain" description="F5/8 type C" evidence="1">
    <location>
        <begin position="1"/>
        <end position="110"/>
    </location>
</feature>
<name>L1K3V1_GUITC</name>
<dbReference type="OMA" id="NGLITAW"/>
<keyword evidence="4" id="KW-1185">Reference proteome</keyword>
<evidence type="ECO:0000313" key="2">
    <source>
        <dbReference type="EMBL" id="EKX55150.1"/>
    </source>
</evidence>
<feature type="non-terminal residue" evidence="2">
    <location>
        <position position="1"/>
    </location>
</feature>
<protein>
    <recommendedName>
        <fullName evidence="1">F5/8 type C domain-containing protein</fullName>
    </recommendedName>
</protein>
<dbReference type="STRING" id="905079.L1K3V1"/>
<dbReference type="KEGG" id="gtt:GUITHDRAFT_41514"/>
<dbReference type="PANTHER" id="PTHR47457:SF1">
    <property type="entry name" value="BTB DOMAIN-CONTAINING PROTEIN-RELATED"/>
    <property type="match status" value="1"/>
</dbReference>
<organism evidence="2">
    <name type="scientific">Guillardia theta (strain CCMP2712)</name>
    <name type="common">Cryptophyte</name>
    <dbReference type="NCBI Taxonomy" id="905079"/>
    <lineage>
        <taxon>Eukaryota</taxon>
        <taxon>Cryptophyceae</taxon>
        <taxon>Pyrenomonadales</taxon>
        <taxon>Geminigeraceae</taxon>
        <taxon>Guillardia</taxon>
    </lineage>
</organism>
<dbReference type="HOGENOM" id="CLU_141261_0_0_1"/>
<dbReference type="EMBL" id="JH992965">
    <property type="protein sequence ID" value="EKX55150.1"/>
    <property type="molecule type" value="Genomic_DNA"/>
</dbReference>
<gene>
    <name evidence="2" type="ORF">GUITHDRAFT_41514</name>
</gene>
<evidence type="ECO:0000313" key="3">
    <source>
        <dbReference type="EnsemblProtists" id="EKX55150"/>
    </source>
</evidence>
<reference evidence="2 4" key="1">
    <citation type="journal article" date="2012" name="Nature">
        <title>Algal genomes reveal evolutionary mosaicism and the fate of nucleomorphs.</title>
        <authorList>
            <consortium name="DOE Joint Genome Institute"/>
            <person name="Curtis B.A."/>
            <person name="Tanifuji G."/>
            <person name="Burki F."/>
            <person name="Gruber A."/>
            <person name="Irimia M."/>
            <person name="Maruyama S."/>
            <person name="Arias M.C."/>
            <person name="Ball S.G."/>
            <person name="Gile G.H."/>
            <person name="Hirakawa Y."/>
            <person name="Hopkins J.F."/>
            <person name="Kuo A."/>
            <person name="Rensing S.A."/>
            <person name="Schmutz J."/>
            <person name="Symeonidi A."/>
            <person name="Elias M."/>
            <person name="Eveleigh R.J."/>
            <person name="Herman E.K."/>
            <person name="Klute M.J."/>
            <person name="Nakayama T."/>
            <person name="Obornik M."/>
            <person name="Reyes-Prieto A."/>
            <person name="Armbrust E.V."/>
            <person name="Aves S.J."/>
            <person name="Beiko R.G."/>
            <person name="Coutinho P."/>
            <person name="Dacks J.B."/>
            <person name="Durnford D.G."/>
            <person name="Fast N.M."/>
            <person name="Green B.R."/>
            <person name="Grisdale C.J."/>
            <person name="Hempel F."/>
            <person name="Henrissat B."/>
            <person name="Hoppner M.P."/>
            <person name="Ishida K."/>
            <person name="Kim E."/>
            <person name="Koreny L."/>
            <person name="Kroth P.G."/>
            <person name="Liu Y."/>
            <person name="Malik S.B."/>
            <person name="Maier U.G."/>
            <person name="McRose D."/>
            <person name="Mock T."/>
            <person name="Neilson J.A."/>
            <person name="Onodera N.T."/>
            <person name="Poole A.M."/>
            <person name="Pritham E.J."/>
            <person name="Richards T.A."/>
            <person name="Rocap G."/>
            <person name="Roy S.W."/>
            <person name="Sarai C."/>
            <person name="Schaack S."/>
            <person name="Shirato S."/>
            <person name="Slamovits C.H."/>
            <person name="Spencer D.F."/>
            <person name="Suzuki S."/>
            <person name="Worden A.Z."/>
            <person name="Zauner S."/>
            <person name="Barry K."/>
            <person name="Bell C."/>
            <person name="Bharti A.K."/>
            <person name="Crow J.A."/>
            <person name="Grimwood J."/>
            <person name="Kramer R."/>
            <person name="Lindquist E."/>
            <person name="Lucas S."/>
            <person name="Salamov A."/>
            <person name="McFadden G.I."/>
            <person name="Lane C.E."/>
            <person name="Keeling P.J."/>
            <person name="Gray M.W."/>
            <person name="Grigoriev I.V."/>
            <person name="Archibald J.M."/>
        </authorList>
    </citation>
    <scope>NUCLEOTIDE SEQUENCE</scope>
    <source>
        <strain evidence="2 4">CCMP2712</strain>
    </source>
</reference>
<dbReference type="InterPro" id="IPR000421">
    <property type="entry name" value="FA58C"/>
</dbReference>
<accession>L1K3V1</accession>
<evidence type="ECO:0000259" key="1">
    <source>
        <dbReference type="PROSITE" id="PS50022"/>
    </source>
</evidence>
<reference evidence="4" key="2">
    <citation type="submission" date="2012-11" db="EMBL/GenBank/DDBJ databases">
        <authorList>
            <person name="Kuo A."/>
            <person name="Curtis B.A."/>
            <person name="Tanifuji G."/>
            <person name="Burki F."/>
            <person name="Gruber A."/>
            <person name="Irimia M."/>
            <person name="Maruyama S."/>
            <person name="Arias M.C."/>
            <person name="Ball S.G."/>
            <person name="Gile G.H."/>
            <person name="Hirakawa Y."/>
            <person name="Hopkins J.F."/>
            <person name="Rensing S.A."/>
            <person name="Schmutz J."/>
            <person name="Symeonidi A."/>
            <person name="Elias M."/>
            <person name="Eveleigh R.J."/>
            <person name="Herman E.K."/>
            <person name="Klute M.J."/>
            <person name="Nakayama T."/>
            <person name="Obornik M."/>
            <person name="Reyes-Prieto A."/>
            <person name="Armbrust E.V."/>
            <person name="Aves S.J."/>
            <person name="Beiko R.G."/>
            <person name="Coutinho P."/>
            <person name="Dacks J.B."/>
            <person name="Durnford D.G."/>
            <person name="Fast N.M."/>
            <person name="Green B.R."/>
            <person name="Grisdale C."/>
            <person name="Hempe F."/>
            <person name="Henrissat B."/>
            <person name="Hoppner M.P."/>
            <person name="Ishida K.-I."/>
            <person name="Kim E."/>
            <person name="Koreny L."/>
            <person name="Kroth P.G."/>
            <person name="Liu Y."/>
            <person name="Malik S.-B."/>
            <person name="Maier U.G."/>
            <person name="McRose D."/>
            <person name="Mock T."/>
            <person name="Neilson J.A."/>
            <person name="Onodera N.T."/>
            <person name="Poole A.M."/>
            <person name="Pritham E.J."/>
            <person name="Richards T.A."/>
            <person name="Rocap G."/>
            <person name="Roy S.W."/>
            <person name="Sarai C."/>
            <person name="Schaack S."/>
            <person name="Shirato S."/>
            <person name="Slamovits C.H."/>
            <person name="Spencer D.F."/>
            <person name="Suzuki S."/>
            <person name="Worden A.Z."/>
            <person name="Zauner S."/>
            <person name="Barry K."/>
            <person name="Bell C."/>
            <person name="Bharti A.K."/>
            <person name="Crow J.A."/>
            <person name="Grimwood J."/>
            <person name="Kramer R."/>
            <person name="Lindquist E."/>
            <person name="Lucas S."/>
            <person name="Salamov A."/>
            <person name="McFadden G.I."/>
            <person name="Lane C.E."/>
            <person name="Keeling P.J."/>
            <person name="Gray M.W."/>
            <person name="Grigoriev I.V."/>
            <person name="Archibald J.M."/>
        </authorList>
    </citation>
    <scope>NUCLEOTIDE SEQUENCE</scope>
    <source>
        <strain evidence="4">CCMP2712</strain>
    </source>
</reference>
<proteinExistence type="predicted"/>
<dbReference type="RefSeq" id="XP_005842130.1">
    <property type="nucleotide sequence ID" value="XM_005842073.1"/>
</dbReference>
<dbReference type="PaxDb" id="55529-EKX55150"/>
<dbReference type="eggNOG" id="KOG4276">
    <property type="taxonomic scope" value="Eukaryota"/>
</dbReference>
<dbReference type="SUPFAM" id="SSF49785">
    <property type="entry name" value="Galactose-binding domain-like"/>
    <property type="match status" value="1"/>
</dbReference>
<sequence length="111" mass="12776">SPWLAVDLGEGRGLIATAYSIMHGSGSSSNAMRSWRFEGSNNKNSWITLREHLNDPRMQTPGQVETFFLHNLDKEVTRLQAFRYFRILLTGPNSSNFFRLCACRLELYGRY</sequence>